<reference evidence="1" key="1">
    <citation type="journal article" date="2014" name="Front. Microbiol.">
        <title>High frequency of phylogenetically diverse reductive dehalogenase-homologous genes in deep subseafloor sedimentary metagenomes.</title>
        <authorList>
            <person name="Kawai M."/>
            <person name="Futagami T."/>
            <person name="Toyoda A."/>
            <person name="Takaki Y."/>
            <person name="Nishi S."/>
            <person name="Hori S."/>
            <person name="Arai W."/>
            <person name="Tsubouchi T."/>
            <person name="Morono Y."/>
            <person name="Uchiyama I."/>
            <person name="Ito T."/>
            <person name="Fujiyama A."/>
            <person name="Inagaki F."/>
            <person name="Takami H."/>
        </authorList>
    </citation>
    <scope>NUCLEOTIDE SEQUENCE</scope>
    <source>
        <strain evidence="1">Expedition CK06-06</strain>
    </source>
</reference>
<name>X1UCI3_9ZZZZ</name>
<evidence type="ECO:0000313" key="1">
    <source>
        <dbReference type="EMBL" id="GAI90034.1"/>
    </source>
</evidence>
<sequence>MRLNKYLIEGTEFDQSNLDPDMVVKQIKHFCKDYLKLLKGKQPLWRGIYSISKIGNKPVRTDRNAKGTSEDAFKFVNKWLSKKGWPRRDRSVICTSNKSWADDFGNPRMIFPVEMKGYAWIESRDFNDHSFSDKAVSKGGTPKSWDIGTLEWMTEYSPDENRYDRADKYLQDFVHGNKHFDIAYNRQYEMWFDCKRYYYLSIAAMDGEEQNQYIRAFKKAGIKVK</sequence>
<dbReference type="AlphaFoldDB" id="X1UCI3"/>
<protein>
    <submittedName>
        <fullName evidence="1">Uncharacterized protein</fullName>
    </submittedName>
</protein>
<gene>
    <name evidence="1" type="ORF">S12H4_32370</name>
</gene>
<dbReference type="EMBL" id="BARW01018980">
    <property type="protein sequence ID" value="GAI90034.1"/>
    <property type="molecule type" value="Genomic_DNA"/>
</dbReference>
<comment type="caution">
    <text evidence="1">The sequence shown here is derived from an EMBL/GenBank/DDBJ whole genome shotgun (WGS) entry which is preliminary data.</text>
</comment>
<proteinExistence type="predicted"/>
<accession>X1UCI3</accession>
<organism evidence="1">
    <name type="scientific">marine sediment metagenome</name>
    <dbReference type="NCBI Taxonomy" id="412755"/>
    <lineage>
        <taxon>unclassified sequences</taxon>
        <taxon>metagenomes</taxon>
        <taxon>ecological metagenomes</taxon>
    </lineage>
</organism>